<organism evidence="2 3">
    <name type="scientific">Vespula squamosa</name>
    <name type="common">Southern yellow jacket</name>
    <name type="synonym">Wasp</name>
    <dbReference type="NCBI Taxonomy" id="30214"/>
    <lineage>
        <taxon>Eukaryota</taxon>
        <taxon>Metazoa</taxon>
        <taxon>Ecdysozoa</taxon>
        <taxon>Arthropoda</taxon>
        <taxon>Hexapoda</taxon>
        <taxon>Insecta</taxon>
        <taxon>Pterygota</taxon>
        <taxon>Neoptera</taxon>
        <taxon>Endopterygota</taxon>
        <taxon>Hymenoptera</taxon>
        <taxon>Apocrita</taxon>
        <taxon>Aculeata</taxon>
        <taxon>Vespoidea</taxon>
        <taxon>Vespidae</taxon>
        <taxon>Vespinae</taxon>
        <taxon>Vespula</taxon>
    </lineage>
</organism>
<sequence>MHMEVRRMVMRSRNNGEDADDTMATRNETLPMRETEGTSREVSLVISGIRTLKRSKIKIISFIKARYHAPVNKHKVFSLKASNKNETFKMKFLRVKVEECTLVNEVHGSRNGNGRGRCKILQSLIKIVLCHITVTTTTTTTTTTKTTTIIIIHDNT</sequence>
<protein>
    <submittedName>
        <fullName evidence="2">Uncharacterized protein</fullName>
    </submittedName>
</protein>
<comment type="caution">
    <text evidence="2">The sequence shown here is derived from an EMBL/GenBank/DDBJ whole genome shotgun (WGS) entry which is preliminary data.</text>
</comment>
<dbReference type="Proteomes" id="UP001607302">
    <property type="component" value="Unassembled WGS sequence"/>
</dbReference>
<reference evidence="2 3" key="1">
    <citation type="journal article" date="2024" name="Ann. Entomol. Soc. Am.">
        <title>Genomic analyses of the southern and eastern yellowjacket wasps (Hymenoptera: Vespidae) reveal evolutionary signatures of social life.</title>
        <authorList>
            <person name="Catto M.A."/>
            <person name="Caine P.B."/>
            <person name="Orr S.E."/>
            <person name="Hunt B.G."/>
            <person name="Goodisman M.A.D."/>
        </authorList>
    </citation>
    <scope>NUCLEOTIDE SEQUENCE [LARGE SCALE GENOMIC DNA]</scope>
    <source>
        <strain evidence="2">233</strain>
        <tissue evidence="2">Head and thorax</tissue>
    </source>
</reference>
<dbReference type="EMBL" id="JAUDFV010000133">
    <property type="protein sequence ID" value="KAL2727191.1"/>
    <property type="molecule type" value="Genomic_DNA"/>
</dbReference>
<proteinExistence type="predicted"/>
<name>A0ABD2B3F4_VESSQ</name>
<evidence type="ECO:0000256" key="1">
    <source>
        <dbReference type="SAM" id="MobiDB-lite"/>
    </source>
</evidence>
<keyword evidence="3" id="KW-1185">Reference proteome</keyword>
<gene>
    <name evidence="2" type="ORF">V1478_007469</name>
</gene>
<dbReference type="AlphaFoldDB" id="A0ABD2B3F4"/>
<evidence type="ECO:0000313" key="3">
    <source>
        <dbReference type="Proteomes" id="UP001607302"/>
    </source>
</evidence>
<evidence type="ECO:0000313" key="2">
    <source>
        <dbReference type="EMBL" id="KAL2727191.1"/>
    </source>
</evidence>
<feature type="region of interest" description="Disordered" evidence="1">
    <location>
        <begin position="1"/>
        <end position="24"/>
    </location>
</feature>
<accession>A0ABD2B3F4</accession>